<organism evidence="1 2">
    <name type="scientific">Auriscalpium vulgare</name>
    <dbReference type="NCBI Taxonomy" id="40419"/>
    <lineage>
        <taxon>Eukaryota</taxon>
        <taxon>Fungi</taxon>
        <taxon>Dikarya</taxon>
        <taxon>Basidiomycota</taxon>
        <taxon>Agaricomycotina</taxon>
        <taxon>Agaricomycetes</taxon>
        <taxon>Russulales</taxon>
        <taxon>Auriscalpiaceae</taxon>
        <taxon>Auriscalpium</taxon>
    </lineage>
</organism>
<proteinExistence type="predicted"/>
<evidence type="ECO:0000313" key="2">
    <source>
        <dbReference type="Proteomes" id="UP000814033"/>
    </source>
</evidence>
<protein>
    <submittedName>
        <fullName evidence="1">Uncharacterized protein</fullName>
    </submittedName>
</protein>
<sequence length="325" mass="35439">MSSEHPAVDSTLGGLYIGIVVGSALWGVTALQTWSYHREFPEDAWHLKLLIAVVFVLDTLHQIFISHTGYLYLVSSQSNPRVVEHIQWSFLVEVLAAGLVAVLVQGFFVSRIYRLSKKGIVLTLGLTVLVLGQFATCILFCAHSFNMKPLILKNLLFAINAMTVAADLAIACALCCLFHKSRTGVKTSDTIINRLIIFTVTTGLLTSLDAIGSLAAVAASPNTLIYMPFCFALCRLYVNSLLATLHARTRFRRDTAIASSLSMGDFVARPGVEFASNSALGKRSRPKSLTIMIDTTQEFRREGTVDSDTDSVTASTLTNEEAVDL</sequence>
<dbReference type="Proteomes" id="UP000814033">
    <property type="component" value="Unassembled WGS sequence"/>
</dbReference>
<comment type="caution">
    <text evidence="1">The sequence shown here is derived from an EMBL/GenBank/DDBJ whole genome shotgun (WGS) entry which is preliminary data.</text>
</comment>
<keyword evidence="2" id="KW-1185">Reference proteome</keyword>
<dbReference type="EMBL" id="MU275960">
    <property type="protein sequence ID" value="KAI0045136.1"/>
    <property type="molecule type" value="Genomic_DNA"/>
</dbReference>
<accession>A0ACB8RNA5</accession>
<evidence type="ECO:0000313" key="1">
    <source>
        <dbReference type="EMBL" id="KAI0045136.1"/>
    </source>
</evidence>
<reference evidence="1" key="2">
    <citation type="journal article" date="2022" name="New Phytol.">
        <title>Evolutionary transition to the ectomycorrhizal habit in the genomes of a hyperdiverse lineage of mushroom-forming fungi.</title>
        <authorList>
            <person name="Looney B."/>
            <person name="Miyauchi S."/>
            <person name="Morin E."/>
            <person name="Drula E."/>
            <person name="Courty P.E."/>
            <person name="Kohler A."/>
            <person name="Kuo A."/>
            <person name="LaButti K."/>
            <person name="Pangilinan J."/>
            <person name="Lipzen A."/>
            <person name="Riley R."/>
            <person name="Andreopoulos W."/>
            <person name="He G."/>
            <person name="Johnson J."/>
            <person name="Nolan M."/>
            <person name="Tritt A."/>
            <person name="Barry K.W."/>
            <person name="Grigoriev I.V."/>
            <person name="Nagy L.G."/>
            <person name="Hibbett D."/>
            <person name="Henrissat B."/>
            <person name="Matheny P.B."/>
            <person name="Labbe J."/>
            <person name="Martin F.M."/>
        </authorList>
    </citation>
    <scope>NUCLEOTIDE SEQUENCE</scope>
    <source>
        <strain evidence="1">FP105234-sp</strain>
    </source>
</reference>
<name>A0ACB8RNA5_9AGAM</name>
<gene>
    <name evidence="1" type="ORF">FA95DRAFT_166694</name>
</gene>
<reference evidence="1" key="1">
    <citation type="submission" date="2021-02" db="EMBL/GenBank/DDBJ databases">
        <authorList>
            <consortium name="DOE Joint Genome Institute"/>
            <person name="Ahrendt S."/>
            <person name="Looney B.P."/>
            <person name="Miyauchi S."/>
            <person name="Morin E."/>
            <person name="Drula E."/>
            <person name="Courty P.E."/>
            <person name="Chicoki N."/>
            <person name="Fauchery L."/>
            <person name="Kohler A."/>
            <person name="Kuo A."/>
            <person name="Labutti K."/>
            <person name="Pangilinan J."/>
            <person name="Lipzen A."/>
            <person name="Riley R."/>
            <person name="Andreopoulos W."/>
            <person name="He G."/>
            <person name="Johnson J."/>
            <person name="Barry K.W."/>
            <person name="Grigoriev I.V."/>
            <person name="Nagy L."/>
            <person name="Hibbett D."/>
            <person name="Henrissat B."/>
            <person name="Matheny P.B."/>
            <person name="Labbe J."/>
            <person name="Martin F."/>
        </authorList>
    </citation>
    <scope>NUCLEOTIDE SEQUENCE</scope>
    <source>
        <strain evidence="1">FP105234-sp</strain>
    </source>
</reference>